<gene>
    <name evidence="2" type="ORF">SAMN05216452_2635</name>
</gene>
<dbReference type="Proteomes" id="UP000199064">
    <property type="component" value="Unassembled WGS sequence"/>
</dbReference>
<feature type="chain" id="PRO_5011668102" evidence="1">
    <location>
        <begin position="42"/>
        <end position="325"/>
    </location>
</feature>
<dbReference type="Pfam" id="PF13557">
    <property type="entry name" value="Phenol_MetA_deg"/>
    <property type="match status" value="1"/>
</dbReference>
<sequence>MLKNGTPQQLKRGATVLMNTRKLTSSGALFVALLASTPALAGESGSGLYVPGTSAFGAGVTPPPGLYVTQAFMHYDGYAAASVDGGTIDLNARKTASPFIANLTWVPEQEILNARLGLTVSVPYASYTRLRAGSNALGQNVETSGWGMGDISLKGQLGWSNENGFSHTLSTTLWLPTGRYDTGFAPNAGKNHLGVNVSWGFTKIWKDPGIELSASFGVTGEFKNSASDYRNGVGLNLDAAIGKVFDNGLTLGVAGFAYKQVSDDTGSGASLGAFKGQDFGIGPALSYSTAINGRPYSFALRHYWEFGVENRFDGHLTMASITARF</sequence>
<protein>
    <submittedName>
        <fullName evidence="2">Uncharacterized conserved protein</fullName>
    </submittedName>
</protein>
<accession>A0A1H4L497</accession>
<reference evidence="3" key="1">
    <citation type="submission" date="2016-10" db="EMBL/GenBank/DDBJ databases">
        <authorList>
            <person name="Varghese N."/>
            <person name="Submissions S."/>
        </authorList>
    </citation>
    <scope>NUCLEOTIDE SEQUENCE [LARGE SCALE GENOMIC DNA]</scope>
    <source>
        <strain evidence="3">ES.061</strain>
    </source>
</reference>
<dbReference type="AlphaFoldDB" id="A0A1H4L497"/>
<evidence type="ECO:0000313" key="2">
    <source>
        <dbReference type="EMBL" id="SEB65523.1"/>
    </source>
</evidence>
<name>A0A1H4L497_9HYPH</name>
<organism evidence="2 3">
    <name type="scientific">Nitratireductor aquibiodomus</name>
    <dbReference type="NCBI Taxonomy" id="204799"/>
    <lineage>
        <taxon>Bacteria</taxon>
        <taxon>Pseudomonadati</taxon>
        <taxon>Pseudomonadota</taxon>
        <taxon>Alphaproteobacteria</taxon>
        <taxon>Hyphomicrobiales</taxon>
        <taxon>Phyllobacteriaceae</taxon>
        <taxon>Nitratireductor</taxon>
    </lineage>
</organism>
<dbReference type="InterPro" id="IPR025737">
    <property type="entry name" value="FApF"/>
</dbReference>
<dbReference type="EMBL" id="FNSL01000001">
    <property type="protein sequence ID" value="SEB65523.1"/>
    <property type="molecule type" value="Genomic_DNA"/>
</dbReference>
<feature type="signal peptide" evidence="1">
    <location>
        <begin position="1"/>
        <end position="41"/>
    </location>
</feature>
<proteinExistence type="predicted"/>
<keyword evidence="1" id="KW-0732">Signal</keyword>
<evidence type="ECO:0000313" key="3">
    <source>
        <dbReference type="Proteomes" id="UP000199064"/>
    </source>
</evidence>
<keyword evidence="3" id="KW-1185">Reference proteome</keyword>
<evidence type="ECO:0000256" key="1">
    <source>
        <dbReference type="SAM" id="SignalP"/>
    </source>
</evidence>